<comment type="similarity">
    <text evidence="2">Belongs to the binding-protein-dependent transport system permease family. FecCD subfamily.</text>
</comment>
<feature type="transmembrane region" description="Helical" evidence="8">
    <location>
        <begin position="211"/>
        <end position="232"/>
    </location>
</feature>
<evidence type="ECO:0000313" key="9">
    <source>
        <dbReference type="EMBL" id="OFI45791.1"/>
    </source>
</evidence>
<feature type="transmembrane region" description="Helical" evidence="8">
    <location>
        <begin position="80"/>
        <end position="100"/>
    </location>
</feature>
<dbReference type="GO" id="GO:0005886">
    <property type="term" value="C:plasma membrane"/>
    <property type="evidence" value="ECO:0007669"/>
    <property type="project" value="UniProtKB-SubCell"/>
</dbReference>
<evidence type="ECO:0000256" key="5">
    <source>
        <dbReference type="ARBA" id="ARBA00022692"/>
    </source>
</evidence>
<feature type="transmembrane region" description="Helical" evidence="8">
    <location>
        <begin position="106"/>
        <end position="126"/>
    </location>
</feature>
<feature type="transmembrane region" description="Helical" evidence="8">
    <location>
        <begin position="7"/>
        <end position="27"/>
    </location>
</feature>
<feature type="transmembrane region" description="Helical" evidence="8">
    <location>
        <begin position="295"/>
        <end position="313"/>
    </location>
</feature>
<evidence type="ECO:0000256" key="1">
    <source>
        <dbReference type="ARBA" id="ARBA00004651"/>
    </source>
</evidence>
<dbReference type="InterPro" id="IPR000522">
    <property type="entry name" value="ABC_transptr_permease_BtuC"/>
</dbReference>
<evidence type="ECO:0000256" key="8">
    <source>
        <dbReference type="SAM" id="Phobius"/>
    </source>
</evidence>
<dbReference type="RefSeq" id="WP_070788755.1">
    <property type="nucleotide sequence ID" value="NZ_MKIQ01000031.1"/>
</dbReference>
<dbReference type="Pfam" id="PF01032">
    <property type="entry name" value="FecCD"/>
    <property type="match status" value="1"/>
</dbReference>
<organism evidence="9 10">
    <name type="scientific">Floricoccus penangensis</name>
    <dbReference type="NCBI Taxonomy" id="1859475"/>
    <lineage>
        <taxon>Bacteria</taxon>
        <taxon>Bacillati</taxon>
        <taxon>Bacillota</taxon>
        <taxon>Bacilli</taxon>
        <taxon>Lactobacillales</taxon>
        <taxon>Streptococcaceae</taxon>
        <taxon>Floricoccus</taxon>
    </lineage>
</organism>
<sequence length="321" mass="35024">MDKRKKFLSYIFLLLISLLIISLLTLTKGIENYPLKGILSNEIVMEIRMPRLIAAYCVAILLSGSGLLMQNLTQNPIAEMSTLGISSGSSLAIAIALALSIPNDPIHLIIVGIVGATIAFGLLFFLTAKNSFDPLRVVLVGTSIGLFCTSLASAISYYKKNSQQYFMWIVGSFSGINKIKMYELLFVSVVFIILILLFSNQIKLIGFGSELATSLGVNITFVRFLIMFLVVLASAATVSTVGVISFVGLIGPHIARSLIGNSSFRRTFVLSTLISMVLVTVADFLARNLFKPYEFPVGSILMLLGAPFFLYLVNRAGRLRI</sequence>
<keyword evidence="3" id="KW-0813">Transport</keyword>
<name>A0A9Q5JF53_9LACT</name>
<comment type="caution">
    <text evidence="9">The sequence shown here is derived from an EMBL/GenBank/DDBJ whole genome shotgun (WGS) entry which is preliminary data.</text>
</comment>
<dbReference type="InterPro" id="IPR037294">
    <property type="entry name" value="ABC_BtuC-like"/>
</dbReference>
<comment type="subcellular location">
    <subcellularLocation>
        <location evidence="1">Cell membrane</location>
        <topology evidence="1">Multi-pass membrane protein</topology>
    </subcellularLocation>
</comment>
<dbReference type="PANTHER" id="PTHR30472:SF25">
    <property type="entry name" value="ABC TRANSPORTER PERMEASE PROTEIN MJ0876-RELATED"/>
    <property type="match status" value="1"/>
</dbReference>
<proteinExistence type="inferred from homology"/>
<gene>
    <name evidence="9" type="ORF">BG262_07265</name>
</gene>
<evidence type="ECO:0000313" key="10">
    <source>
        <dbReference type="Proteomes" id="UP000177273"/>
    </source>
</evidence>
<feature type="transmembrane region" description="Helical" evidence="8">
    <location>
        <begin position="47"/>
        <end position="68"/>
    </location>
</feature>
<feature type="transmembrane region" description="Helical" evidence="8">
    <location>
        <begin position="267"/>
        <end position="289"/>
    </location>
</feature>
<evidence type="ECO:0000256" key="6">
    <source>
        <dbReference type="ARBA" id="ARBA00022989"/>
    </source>
</evidence>
<keyword evidence="5 8" id="KW-0812">Transmembrane</keyword>
<evidence type="ECO:0000256" key="2">
    <source>
        <dbReference type="ARBA" id="ARBA00007935"/>
    </source>
</evidence>
<evidence type="ECO:0000256" key="7">
    <source>
        <dbReference type="ARBA" id="ARBA00023136"/>
    </source>
</evidence>
<reference evidence="10" key="1">
    <citation type="submission" date="2016-09" db="EMBL/GenBank/DDBJ databases">
        <title>Draft genome sequence of a novel species of the family Streptococcaceae isolated from flowers.</title>
        <authorList>
            <person name="Chuah L.-O."/>
            <person name="Yap K.-P."/>
            <person name="Thong K.L."/>
            <person name="Liong M.T."/>
            <person name="Ahmad R."/>
            <person name="Rusul G."/>
        </authorList>
    </citation>
    <scope>NUCLEOTIDE SEQUENCE [LARGE SCALE GENOMIC DNA]</scope>
    <source>
        <strain evidence="10">HibF3</strain>
    </source>
</reference>
<evidence type="ECO:0000256" key="3">
    <source>
        <dbReference type="ARBA" id="ARBA00022448"/>
    </source>
</evidence>
<keyword evidence="4" id="KW-1003">Cell membrane</keyword>
<evidence type="ECO:0000256" key="4">
    <source>
        <dbReference type="ARBA" id="ARBA00022475"/>
    </source>
</evidence>
<feature type="transmembrane region" description="Helical" evidence="8">
    <location>
        <begin position="238"/>
        <end position="255"/>
    </location>
</feature>
<dbReference type="EMBL" id="MKIQ01000031">
    <property type="protein sequence ID" value="OFI45791.1"/>
    <property type="molecule type" value="Genomic_DNA"/>
</dbReference>
<dbReference type="OrthoDB" id="9811721at2"/>
<protein>
    <submittedName>
        <fullName evidence="9">Ferrichrome ABC transporter permease</fullName>
    </submittedName>
</protein>
<dbReference type="AlphaFoldDB" id="A0A9Q5JF53"/>
<dbReference type="GO" id="GO:0022857">
    <property type="term" value="F:transmembrane transporter activity"/>
    <property type="evidence" value="ECO:0007669"/>
    <property type="project" value="InterPro"/>
</dbReference>
<dbReference type="GO" id="GO:0033214">
    <property type="term" value="P:siderophore-iron import into cell"/>
    <property type="evidence" value="ECO:0007669"/>
    <property type="project" value="TreeGrafter"/>
</dbReference>
<dbReference type="SUPFAM" id="SSF81345">
    <property type="entry name" value="ABC transporter involved in vitamin B12 uptake, BtuC"/>
    <property type="match status" value="1"/>
</dbReference>
<dbReference type="Proteomes" id="UP000177273">
    <property type="component" value="Unassembled WGS sequence"/>
</dbReference>
<keyword evidence="6 8" id="KW-1133">Transmembrane helix</keyword>
<dbReference type="PANTHER" id="PTHR30472">
    <property type="entry name" value="FERRIC ENTEROBACTIN TRANSPORT SYSTEM PERMEASE PROTEIN"/>
    <property type="match status" value="1"/>
</dbReference>
<feature type="transmembrane region" description="Helical" evidence="8">
    <location>
        <begin position="138"/>
        <end position="159"/>
    </location>
</feature>
<keyword evidence="7 8" id="KW-0472">Membrane</keyword>
<feature type="transmembrane region" description="Helical" evidence="8">
    <location>
        <begin position="179"/>
        <end position="199"/>
    </location>
</feature>
<keyword evidence="10" id="KW-1185">Reference proteome</keyword>
<dbReference type="Gene3D" id="1.10.3470.10">
    <property type="entry name" value="ABC transporter involved in vitamin B12 uptake, BtuC"/>
    <property type="match status" value="1"/>
</dbReference>
<accession>A0A9Q5JF53</accession>
<dbReference type="CDD" id="cd06550">
    <property type="entry name" value="TM_ABC_iron-siderophores_like"/>
    <property type="match status" value="1"/>
</dbReference>